<evidence type="ECO:0000313" key="2">
    <source>
        <dbReference type="Proteomes" id="UP001221757"/>
    </source>
</evidence>
<dbReference type="InterPro" id="IPR032675">
    <property type="entry name" value="LRR_dom_sf"/>
</dbReference>
<evidence type="ECO:0000313" key="1">
    <source>
        <dbReference type="EMBL" id="KAJ7654313.1"/>
    </source>
</evidence>
<keyword evidence="2" id="KW-1185">Reference proteome</keyword>
<organism evidence="1 2">
    <name type="scientific">Mycena rosella</name>
    <name type="common">Pink bonnet</name>
    <name type="synonym">Agaricus rosellus</name>
    <dbReference type="NCBI Taxonomy" id="1033263"/>
    <lineage>
        <taxon>Eukaryota</taxon>
        <taxon>Fungi</taxon>
        <taxon>Dikarya</taxon>
        <taxon>Basidiomycota</taxon>
        <taxon>Agaricomycotina</taxon>
        <taxon>Agaricomycetes</taxon>
        <taxon>Agaricomycetidae</taxon>
        <taxon>Agaricales</taxon>
        <taxon>Marasmiineae</taxon>
        <taxon>Mycenaceae</taxon>
        <taxon>Mycena</taxon>
    </lineage>
</organism>
<name>A0AAD7G0X8_MYCRO</name>
<dbReference type="Gene3D" id="3.80.10.10">
    <property type="entry name" value="Ribonuclease Inhibitor"/>
    <property type="match status" value="1"/>
</dbReference>
<dbReference type="Proteomes" id="UP001221757">
    <property type="component" value="Unassembled WGS sequence"/>
</dbReference>
<dbReference type="AlphaFoldDB" id="A0AAD7G0X8"/>
<proteinExistence type="predicted"/>
<sequence length="335" mass="38392">MVLTRRAHRDISRWLPNEIITEIVQAAPRSDQIPLCRVSKLFHALTLPALYRDVRIETGASDLAFRSAVMSNNALAELVRSYTLVSLISRATPLLVDSLTALTRLEDLRILAFSMTHAHFEELLDCTFPHLTKCRLLKILCIQDFDDMGFWPPTARIPLLNLTELWCPVKLVPSIITPNLQRARLLWNDREVDPSAVEKTFVALKSMTSSDTPFVCSNDNCDHYFAEIVDSISRNMPYTTTLRLSLWDSPSSNEIISQFAHCLPRFRCLAFLCLRYMDDVGDAFWNNEGDQMVVHSMDDACPTLQSLRFYERAWRKVNQTWETYPVKDFDALAGL</sequence>
<dbReference type="SUPFAM" id="SSF52047">
    <property type="entry name" value="RNI-like"/>
    <property type="match status" value="1"/>
</dbReference>
<comment type="caution">
    <text evidence="1">The sequence shown here is derived from an EMBL/GenBank/DDBJ whole genome shotgun (WGS) entry which is preliminary data.</text>
</comment>
<reference evidence="1" key="1">
    <citation type="submission" date="2023-03" db="EMBL/GenBank/DDBJ databases">
        <title>Massive genome expansion in bonnet fungi (Mycena s.s.) driven by repeated elements and novel gene families across ecological guilds.</title>
        <authorList>
            <consortium name="Lawrence Berkeley National Laboratory"/>
            <person name="Harder C.B."/>
            <person name="Miyauchi S."/>
            <person name="Viragh M."/>
            <person name="Kuo A."/>
            <person name="Thoen E."/>
            <person name="Andreopoulos B."/>
            <person name="Lu D."/>
            <person name="Skrede I."/>
            <person name="Drula E."/>
            <person name="Henrissat B."/>
            <person name="Morin E."/>
            <person name="Kohler A."/>
            <person name="Barry K."/>
            <person name="LaButti K."/>
            <person name="Morin E."/>
            <person name="Salamov A."/>
            <person name="Lipzen A."/>
            <person name="Mereny Z."/>
            <person name="Hegedus B."/>
            <person name="Baldrian P."/>
            <person name="Stursova M."/>
            <person name="Weitz H."/>
            <person name="Taylor A."/>
            <person name="Grigoriev I.V."/>
            <person name="Nagy L.G."/>
            <person name="Martin F."/>
            <person name="Kauserud H."/>
        </authorList>
    </citation>
    <scope>NUCLEOTIDE SEQUENCE</scope>
    <source>
        <strain evidence="1">CBHHK067</strain>
    </source>
</reference>
<evidence type="ECO:0008006" key="3">
    <source>
        <dbReference type="Google" id="ProtNLM"/>
    </source>
</evidence>
<protein>
    <recommendedName>
        <fullName evidence="3">F-box domain-containing protein</fullName>
    </recommendedName>
</protein>
<gene>
    <name evidence="1" type="ORF">B0H17DRAFT_1100047</name>
</gene>
<accession>A0AAD7G0X8</accession>
<dbReference type="EMBL" id="JARKIE010000323">
    <property type="protein sequence ID" value="KAJ7654313.1"/>
    <property type="molecule type" value="Genomic_DNA"/>
</dbReference>